<name>A0A429XZM0_9BACI</name>
<dbReference type="AlphaFoldDB" id="A0A429XZM0"/>
<dbReference type="GO" id="GO:0016020">
    <property type="term" value="C:membrane"/>
    <property type="evidence" value="ECO:0007669"/>
    <property type="project" value="UniProtKB-SubCell"/>
</dbReference>
<keyword evidence="2 5" id="KW-0812">Transmembrane</keyword>
<dbReference type="PANTHER" id="PTHR37422">
    <property type="entry name" value="TEICHURONIC ACID BIOSYNTHESIS PROTEIN TUAE"/>
    <property type="match status" value="1"/>
</dbReference>
<dbReference type="GO" id="GO:0016874">
    <property type="term" value="F:ligase activity"/>
    <property type="evidence" value="ECO:0007669"/>
    <property type="project" value="UniProtKB-KW"/>
</dbReference>
<feature type="transmembrane region" description="Helical" evidence="5">
    <location>
        <begin position="329"/>
        <end position="350"/>
    </location>
</feature>
<comment type="caution">
    <text evidence="7">The sequence shown here is derived from an EMBL/GenBank/DDBJ whole genome shotgun (WGS) entry which is preliminary data.</text>
</comment>
<evidence type="ECO:0000256" key="2">
    <source>
        <dbReference type="ARBA" id="ARBA00022692"/>
    </source>
</evidence>
<feature type="transmembrane region" description="Helical" evidence="5">
    <location>
        <begin position="241"/>
        <end position="258"/>
    </location>
</feature>
<feature type="transmembrane region" description="Helical" evidence="5">
    <location>
        <begin position="32"/>
        <end position="50"/>
    </location>
</feature>
<feature type="transmembrane region" description="Helical" evidence="5">
    <location>
        <begin position="83"/>
        <end position="100"/>
    </location>
</feature>
<dbReference type="InterPro" id="IPR007016">
    <property type="entry name" value="O-antigen_ligase-rel_domated"/>
</dbReference>
<feature type="transmembrane region" description="Helical" evidence="5">
    <location>
        <begin position="107"/>
        <end position="127"/>
    </location>
</feature>
<feature type="transmembrane region" description="Helical" evidence="5">
    <location>
        <begin position="194"/>
        <end position="210"/>
    </location>
</feature>
<dbReference type="InterPro" id="IPR051533">
    <property type="entry name" value="WaaL-like"/>
</dbReference>
<protein>
    <submittedName>
        <fullName evidence="7">O-antigen ligase domain-containing protein</fullName>
    </submittedName>
</protein>
<feature type="transmembrane region" description="Helical" evidence="5">
    <location>
        <begin position="216"/>
        <end position="234"/>
    </location>
</feature>
<evidence type="ECO:0000256" key="5">
    <source>
        <dbReference type="SAM" id="Phobius"/>
    </source>
</evidence>
<sequence>MNTIPHLSYYNLLFYWLVFSTSLEFLSINLGFFYLQIPMIFSLLLVGIIFRRGISKRHLIFLAIFILYLSLNTLFSIDMVVSSLRLFQYLFLFLCFYISFNMNKKSLLVYEKALFFTGLFINIYSILEYISFQRDVYIPIVSLKKSRVVFLDNGELAFRLTGPFLDSAVLGGLLCVVFFYFFNKLIFNYSSKGKFILVLLLLVTVINILLTYSRSVWLGFAVTIIMNIFLILLLSKRKNKLVVLFVAFLMLFAAYFYLRKTDLFQTLSIRIFERDSISNQDHFSAFLNAMQMWSESPFIGQGMGTFSEYVGYYMMTHSMYLTFISEQGIIGLLLNMVLFCSPIVPLFLIIKRSRQGSFDYRAASVLFSLISFLINNIGYDYYNQYYFWILLGVAYTFFHRIMEEPSRRS</sequence>
<keyword evidence="8" id="KW-1185">Reference proteome</keyword>
<keyword evidence="3 5" id="KW-1133">Transmembrane helix</keyword>
<feature type="transmembrane region" description="Helical" evidence="5">
    <location>
        <begin position="385"/>
        <end position="402"/>
    </location>
</feature>
<evidence type="ECO:0000256" key="1">
    <source>
        <dbReference type="ARBA" id="ARBA00004141"/>
    </source>
</evidence>
<proteinExistence type="predicted"/>
<feature type="transmembrane region" description="Helical" evidence="5">
    <location>
        <begin position="59"/>
        <end position="77"/>
    </location>
</feature>
<evidence type="ECO:0000259" key="6">
    <source>
        <dbReference type="Pfam" id="PF04932"/>
    </source>
</evidence>
<dbReference type="OrthoDB" id="2068524at2"/>
<feature type="transmembrane region" description="Helical" evidence="5">
    <location>
        <begin position="362"/>
        <end position="379"/>
    </location>
</feature>
<gene>
    <name evidence="7" type="ORF">D4T97_010840</name>
</gene>
<feature type="domain" description="O-antigen ligase-related" evidence="6">
    <location>
        <begin position="200"/>
        <end position="334"/>
    </location>
</feature>
<evidence type="ECO:0000313" key="7">
    <source>
        <dbReference type="EMBL" id="RST74169.1"/>
    </source>
</evidence>
<feature type="transmembrane region" description="Helical" evidence="5">
    <location>
        <begin position="164"/>
        <end position="182"/>
    </location>
</feature>
<feature type="transmembrane region" description="Helical" evidence="5">
    <location>
        <begin position="7"/>
        <end position="26"/>
    </location>
</feature>
<evidence type="ECO:0000256" key="4">
    <source>
        <dbReference type="ARBA" id="ARBA00023136"/>
    </source>
</evidence>
<accession>A0A429XZM0</accession>
<dbReference type="EMBL" id="QYTV02000004">
    <property type="protein sequence ID" value="RST74169.1"/>
    <property type="molecule type" value="Genomic_DNA"/>
</dbReference>
<evidence type="ECO:0000256" key="3">
    <source>
        <dbReference type="ARBA" id="ARBA00022989"/>
    </source>
</evidence>
<dbReference type="Proteomes" id="UP000287156">
    <property type="component" value="Unassembled WGS sequence"/>
</dbReference>
<organism evidence="7 8">
    <name type="scientific">Siminovitchia acidinfaciens</name>
    <dbReference type="NCBI Taxonomy" id="2321395"/>
    <lineage>
        <taxon>Bacteria</taxon>
        <taxon>Bacillati</taxon>
        <taxon>Bacillota</taxon>
        <taxon>Bacilli</taxon>
        <taxon>Bacillales</taxon>
        <taxon>Bacillaceae</taxon>
        <taxon>Siminovitchia</taxon>
    </lineage>
</organism>
<comment type="subcellular location">
    <subcellularLocation>
        <location evidence="1">Membrane</location>
        <topology evidence="1">Multi-pass membrane protein</topology>
    </subcellularLocation>
</comment>
<dbReference type="PANTHER" id="PTHR37422:SF17">
    <property type="entry name" value="O-ANTIGEN LIGASE"/>
    <property type="match status" value="1"/>
</dbReference>
<reference evidence="7" key="1">
    <citation type="submission" date="2018-12" db="EMBL/GenBank/DDBJ databases">
        <authorList>
            <person name="Sun L."/>
            <person name="Chen Z."/>
        </authorList>
    </citation>
    <scope>NUCLEOTIDE SEQUENCE [LARGE SCALE GENOMIC DNA]</scope>
    <source>
        <strain evidence="7">3-2-2</strain>
    </source>
</reference>
<keyword evidence="7" id="KW-0436">Ligase</keyword>
<dbReference type="Pfam" id="PF04932">
    <property type="entry name" value="Wzy_C"/>
    <property type="match status" value="1"/>
</dbReference>
<evidence type="ECO:0000313" key="8">
    <source>
        <dbReference type="Proteomes" id="UP000287156"/>
    </source>
</evidence>
<keyword evidence="4 5" id="KW-0472">Membrane</keyword>